<keyword evidence="4" id="KW-1185">Reference proteome</keyword>
<dbReference type="AlphaFoldDB" id="A0AAW0Z141"/>
<dbReference type="InterPro" id="IPR044926">
    <property type="entry name" value="RGS_subdomain_2"/>
</dbReference>
<reference evidence="3 4" key="1">
    <citation type="journal article" date="2024" name="bioRxiv">
        <title>Comparative genomics of Cryptococcus and Kwoniella reveals pathogenesis evolution and contrasting karyotype dynamics via intercentromeric recombination or chromosome fusion.</title>
        <authorList>
            <person name="Coelho M.A."/>
            <person name="David-Palma M."/>
            <person name="Shea T."/>
            <person name="Bowers K."/>
            <person name="McGinley-Smith S."/>
            <person name="Mohammad A.W."/>
            <person name="Gnirke A."/>
            <person name="Yurkov A.M."/>
            <person name="Nowrousian M."/>
            <person name="Sun S."/>
            <person name="Cuomo C.A."/>
            <person name="Heitman J."/>
        </authorList>
    </citation>
    <scope>NUCLEOTIDE SEQUENCE [LARGE SCALE GENOMIC DNA]</scope>
    <source>
        <strain evidence="3 4">CBS 13917</strain>
    </source>
</reference>
<evidence type="ECO:0000313" key="4">
    <source>
        <dbReference type="Proteomes" id="UP001388673"/>
    </source>
</evidence>
<organism evidence="3 4">
    <name type="scientific">Kwoniella newhampshirensis</name>
    <dbReference type="NCBI Taxonomy" id="1651941"/>
    <lineage>
        <taxon>Eukaryota</taxon>
        <taxon>Fungi</taxon>
        <taxon>Dikarya</taxon>
        <taxon>Basidiomycota</taxon>
        <taxon>Agaricomycotina</taxon>
        <taxon>Tremellomycetes</taxon>
        <taxon>Tremellales</taxon>
        <taxon>Cryptococcaceae</taxon>
        <taxon>Kwoniella</taxon>
    </lineage>
</organism>
<dbReference type="PANTHER" id="PTHR39466">
    <property type="entry name" value="RGS DOMAIN-CONTAINING PROTEIN"/>
    <property type="match status" value="1"/>
</dbReference>
<dbReference type="RefSeq" id="XP_066804122.1">
    <property type="nucleotide sequence ID" value="XM_066945433.1"/>
</dbReference>
<name>A0AAW0Z141_9TREE</name>
<feature type="transmembrane region" description="Helical" evidence="2">
    <location>
        <begin position="344"/>
        <end position="361"/>
    </location>
</feature>
<evidence type="ECO:0000313" key="3">
    <source>
        <dbReference type="EMBL" id="KAK8861497.1"/>
    </source>
</evidence>
<dbReference type="Gene3D" id="1.10.167.10">
    <property type="entry name" value="Regulator of G-protein Signalling 4, domain 2"/>
    <property type="match status" value="1"/>
</dbReference>
<proteinExistence type="predicted"/>
<dbReference type="SUPFAM" id="SSF48097">
    <property type="entry name" value="Regulator of G-protein signaling, RGS"/>
    <property type="match status" value="1"/>
</dbReference>
<dbReference type="Proteomes" id="UP001388673">
    <property type="component" value="Unassembled WGS sequence"/>
</dbReference>
<keyword evidence="2" id="KW-1133">Transmembrane helix</keyword>
<dbReference type="GeneID" id="92179577"/>
<dbReference type="KEGG" id="kne:92179577"/>
<sequence length="652" mass="72300">MTAPSGARPTSFSTPSLALLAPSTTQPPLEELKLSHILNGETCPPISFPEFAAFVANRDFTTENLLFVVWFRNYRVRFDALKAEIKAQIPVPSTRLGDRYNPFGYLDEALAKIKDGNEVEEQEAEGTFAGPFRRSSVAAWLSDSEPVGTTHRFRPCRGLDGPCGCGGHTNLGHQHHDRSRLKLFSRSSSSRIKTCSTDSASPSSVRPIIRPSLYPPLPPPGTEIIAPALQPMREEAQRAFATFLRKGGSRELGISDELREFAKVGLVRSTAPEIFLPIYEEIYSTVETQSLPRFLEAAKTNINRPKVLFWYFVGFVDFMIGLIIYLLLTLLLPRHSIGLRAYRLLSTIFVCFGIMQAYSAYRGFCSQVWGRSHRQVRPWEMDDLDDEETLVEGNGPEAEVEAKCGVGGVPDGCELVQMTDADLILPMEVQPLSDFGGTTGLGTDADDVKLVSPSSSNLDSSFPTVPVLETDMTDVQRRQMDLRRTTVKVPRAKEAFPIGEHEGPRSPKLRISQFDTRQQRDISPFVVDGDQTTVTRPLSVSATSQTHSKPPTVVDVAQRTGKDLSTLLNRLRRSNRKTSGGMVDPISRRGSEASQMQREKKIKVFGPERLVEDPRIKKVYQDIKRDILIVGSLTAFIWIVLCLAVPCAGLAS</sequence>
<protein>
    <recommendedName>
        <fullName evidence="5">RGS domain-containing protein</fullName>
    </recommendedName>
</protein>
<comment type="caution">
    <text evidence="3">The sequence shown here is derived from an EMBL/GenBank/DDBJ whole genome shotgun (WGS) entry which is preliminary data.</text>
</comment>
<evidence type="ECO:0000256" key="2">
    <source>
        <dbReference type="SAM" id="Phobius"/>
    </source>
</evidence>
<gene>
    <name evidence="3" type="ORF">IAR55_002318</name>
</gene>
<feature type="transmembrane region" description="Helical" evidence="2">
    <location>
        <begin position="627"/>
        <end position="651"/>
    </location>
</feature>
<evidence type="ECO:0008006" key="5">
    <source>
        <dbReference type="Google" id="ProtNLM"/>
    </source>
</evidence>
<feature type="region of interest" description="Disordered" evidence="1">
    <location>
        <begin position="576"/>
        <end position="598"/>
    </location>
</feature>
<accession>A0AAW0Z141</accession>
<dbReference type="EMBL" id="JBCAWK010000004">
    <property type="protein sequence ID" value="KAK8861497.1"/>
    <property type="molecule type" value="Genomic_DNA"/>
</dbReference>
<keyword evidence="2" id="KW-0472">Membrane</keyword>
<keyword evidence="2" id="KW-0812">Transmembrane</keyword>
<evidence type="ECO:0000256" key="1">
    <source>
        <dbReference type="SAM" id="MobiDB-lite"/>
    </source>
</evidence>
<feature type="transmembrane region" description="Helical" evidence="2">
    <location>
        <begin position="308"/>
        <end position="332"/>
    </location>
</feature>
<dbReference type="InterPro" id="IPR036305">
    <property type="entry name" value="RGS_sf"/>
</dbReference>
<dbReference type="PANTHER" id="PTHR39466:SF1">
    <property type="entry name" value="RGS DOMAIN-CONTAINING PROTEIN"/>
    <property type="match status" value="1"/>
</dbReference>